<evidence type="ECO:0000256" key="5">
    <source>
        <dbReference type="ARBA" id="ARBA00022502"/>
    </source>
</evidence>
<organism evidence="11 12">
    <name type="scientific">Sungouiella intermedia</name>
    <dbReference type="NCBI Taxonomy" id="45354"/>
    <lineage>
        <taxon>Eukaryota</taxon>
        <taxon>Fungi</taxon>
        <taxon>Dikarya</taxon>
        <taxon>Ascomycota</taxon>
        <taxon>Saccharomycotina</taxon>
        <taxon>Pichiomycetes</taxon>
        <taxon>Metschnikowiaceae</taxon>
        <taxon>Sungouiella</taxon>
    </lineage>
</organism>
<evidence type="ECO:0000256" key="4">
    <source>
        <dbReference type="ARBA" id="ARBA00020927"/>
    </source>
</evidence>
<dbReference type="GO" id="GO:0005789">
    <property type="term" value="C:endoplasmic reticulum membrane"/>
    <property type="evidence" value="ECO:0007669"/>
    <property type="project" value="UniProtKB-SubCell"/>
</dbReference>
<proteinExistence type="inferred from homology"/>
<comment type="similarity">
    <text evidence="3">Belongs to the PIGF family.</text>
</comment>
<feature type="transmembrane region" description="Helical" evidence="10">
    <location>
        <begin position="215"/>
        <end position="234"/>
    </location>
</feature>
<keyword evidence="7" id="KW-0256">Endoplasmic reticulum</keyword>
<evidence type="ECO:0000256" key="6">
    <source>
        <dbReference type="ARBA" id="ARBA00022692"/>
    </source>
</evidence>
<dbReference type="UniPathway" id="UPA00196"/>
<evidence type="ECO:0000256" key="1">
    <source>
        <dbReference type="ARBA" id="ARBA00004477"/>
    </source>
</evidence>
<keyword evidence="8 10" id="KW-1133">Transmembrane helix</keyword>
<feature type="transmembrane region" description="Helical" evidence="10">
    <location>
        <begin position="104"/>
        <end position="129"/>
    </location>
</feature>
<dbReference type="Pfam" id="PF06699">
    <property type="entry name" value="PIG-F"/>
    <property type="match status" value="1"/>
</dbReference>
<comment type="subcellular location">
    <subcellularLocation>
        <location evidence="1">Endoplasmic reticulum membrane</location>
        <topology evidence="1">Multi-pass membrane protein</topology>
    </subcellularLocation>
</comment>
<feature type="transmembrane region" description="Helical" evidence="10">
    <location>
        <begin position="65"/>
        <end position="84"/>
    </location>
</feature>
<accession>A0A1L0DLN0</accession>
<feature type="transmembrane region" description="Helical" evidence="10">
    <location>
        <begin position="173"/>
        <end position="195"/>
    </location>
</feature>
<evidence type="ECO:0000256" key="8">
    <source>
        <dbReference type="ARBA" id="ARBA00022989"/>
    </source>
</evidence>
<gene>
    <name evidence="11" type="ORF">SAMEA4029009_CIC11G00000004211</name>
</gene>
<keyword evidence="9 10" id="KW-0472">Membrane</keyword>
<evidence type="ECO:0000256" key="7">
    <source>
        <dbReference type="ARBA" id="ARBA00022824"/>
    </source>
</evidence>
<dbReference type="GO" id="GO:0006506">
    <property type="term" value="P:GPI anchor biosynthetic process"/>
    <property type="evidence" value="ECO:0007669"/>
    <property type="project" value="UniProtKB-UniPathway"/>
</dbReference>
<feature type="transmembrane region" description="Helical" evidence="10">
    <location>
        <begin position="38"/>
        <end position="59"/>
    </location>
</feature>
<keyword evidence="6 10" id="KW-0812">Transmembrane</keyword>
<dbReference type="Proteomes" id="UP000182259">
    <property type="component" value="Chromosome V"/>
</dbReference>
<comment type="pathway">
    <text evidence="2">Glycolipid biosynthesis; glycosylphosphatidylinositol-anchor biosynthesis.</text>
</comment>
<evidence type="ECO:0000256" key="2">
    <source>
        <dbReference type="ARBA" id="ARBA00004687"/>
    </source>
</evidence>
<dbReference type="AlphaFoldDB" id="A0A1L0DLN0"/>
<dbReference type="EMBL" id="LT635768">
    <property type="protein sequence ID" value="SGZ57468.1"/>
    <property type="molecule type" value="Genomic_DNA"/>
</dbReference>
<protein>
    <recommendedName>
        <fullName evidence="4">Glycosylphosphatidylinositol anchor biosynthesis protein 11</fullName>
    </recommendedName>
</protein>
<evidence type="ECO:0000256" key="3">
    <source>
        <dbReference type="ARBA" id="ARBA00007978"/>
    </source>
</evidence>
<dbReference type="InterPro" id="IPR009580">
    <property type="entry name" value="GPI_biosynthesis_protein_Pig-F"/>
</dbReference>
<feature type="transmembrane region" description="Helical" evidence="10">
    <location>
        <begin position="141"/>
        <end position="161"/>
    </location>
</feature>
<evidence type="ECO:0000313" key="12">
    <source>
        <dbReference type="Proteomes" id="UP000182259"/>
    </source>
</evidence>
<name>A0A1L0DLN0_9ASCO</name>
<evidence type="ECO:0000256" key="9">
    <source>
        <dbReference type="ARBA" id="ARBA00023136"/>
    </source>
</evidence>
<evidence type="ECO:0000313" key="11">
    <source>
        <dbReference type="EMBL" id="SGZ57468.1"/>
    </source>
</evidence>
<keyword evidence="5" id="KW-0337">GPI-anchor biosynthesis</keyword>
<reference evidence="11 12" key="1">
    <citation type="submission" date="2016-10" db="EMBL/GenBank/DDBJ databases">
        <authorList>
            <person name="de Groot N.N."/>
        </authorList>
    </citation>
    <scope>NUCLEOTIDE SEQUENCE [LARGE SCALE GENOMIC DNA]</scope>
    <source>
        <strain evidence="11 12">PYCC 4715</strain>
    </source>
</reference>
<sequence length="238" mass="26599">MPPKATRKSVSFQANVGDTTDQLTNTFKAVVPRIKKSVMVLPFHLLLNLYGMFHFGLTADPFNSIVKGYVNLVVLQLVYGYLYATSFIEKAGKRKKVENDNAPLLVVSATVISIGLANVVFVILILFGAPLSSNLKESYALAYHLSLIIFQPLLIAYKLNYEQFFSLFKMDKIYRAVFTNPVLASSFFAVVGTWFGVLPIPLDWDRPWQQWPITLMFGGYLGAFFGAVVALLPIDQLT</sequence>
<evidence type="ECO:0000256" key="10">
    <source>
        <dbReference type="SAM" id="Phobius"/>
    </source>
</evidence>